<dbReference type="AlphaFoldDB" id="H1Z396"/>
<dbReference type="Proteomes" id="UP000005741">
    <property type="component" value="Chromosome"/>
</dbReference>
<sequence length="330" mass="38167">MQYKEFINFSIYEYDLNKFGGDWENIRKFIKDNQIDGVEMLVNFDEVPAGIPADITGAVHLPSFTGWYRLKTDDNFRIPDYYPKDTEKYYYGGKKYSEVIENFSTCLKNASILNPAYGVYHGGYIETEQSFRKDKFSSDRDVLTATAEFLNTVASGFPGGEPPFAIFIENLWCPGLTFLEPEAVAEFCDSLEFKKWGLMLDTGHLMNASKSCYTEEEGIDCVLSVLDRQDKKVIDNIKGLHFHFSASAEYHNSMTEPDNFREMENNEKFMCIMEHFGKIDHHRPFTSERCREIIDYIKPDYLTHEFIKETSDETDSALKQQKKAIAGYEI</sequence>
<dbReference type="Gene3D" id="3.20.20.150">
    <property type="entry name" value="Divalent-metal-dependent TIM barrel enzymes"/>
    <property type="match status" value="1"/>
</dbReference>
<accession>H1Z396</accession>
<dbReference type="SUPFAM" id="SSF51658">
    <property type="entry name" value="Xylose isomerase-like"/>
    <property type="match status" value="1"/>
</dbReference>
<proteinExistence type="predicted"/>
<dbReference type="RefSeq" id="WP_004078859.1">
    <property type="nucleotide sequence ID" value="NZ_CM001436.1"/>
</dbReference>
<name>H1Z396_9EURY</name>
<dbReference type="OrthoDB" id="53092at2157"/>
<gene>
    <name evidence="1" type="ORF">Metlim_2464</name>
</gene>
<dbReference type="HOGENOM" id="CLU_046677_0_0_2"/>
<protein>
    <recommendedName>
        <fullName evidence="3">Xylose isomerase domain-containing protein TIM barrel</fullName>
    </recommendedName>
</protein>
<evidence type="ECO:0000313" key="1">
    <source>
        <dbReference type="EMBL" id="EHQ36511.1"/>
    </source>
</evidence>
<evidence type="ECO:0000313" key="2">
    <source>
        <dbReference type="Proteomes" id="UP000005741"/>
    </source>
</evidence>
<dbReference type="InterPro" id="IPR036237">
    <property type="entry name" value="Xyl_isomerase-like_sf"/>
</dbReference>
<reference evidence="1 2" key="1">
    <citation type="submission" date="2011-10" db="EMBL/GenBank/DDBJ databases">
        <title>The Improved High-Quality Draft genome of Methanoplanus limicola DSM 2279.</title>
        <authorList>
            <consortium name="US DOE Joint Genome Institute (JGI-PGF)"/>
            <person name="Lucas S."/>
            <person name="Copeland A."/>
            <person name="Lapidus A."/>
            <person name="Glavina del Rio T."/>
            <person name="Dalin E."/>
            <person name="Tice H."/>
            <person name="Bruce D."/>
            <person name="Goodwin L."/>
            <person name="Pitluck S."/>
            <person name="Peters L."/>
            <person name="Mikhailova N."/>
            <person name="Lu M."/>
            <person name="Kyrpides N."/>
            <person name="Mavromatis K."/>
            <person name="Ivanova N."/>
            <person name="Markowitz V."/>
            <person name="Cheng J.-F."/>
            <person name="Hugenholtz P."/>
            <person name="Woyke T."/>
            <person name="Wu D."/>
            <person name="Wirth R."/>
            <person name="Brambilla E.-M."/>
            <person name="Klenk H.-P."/>
            <person name="Eisen J.A."/>
        </authorList>
    </citation>
    <scope>NUCLEOTIDE SEQUENCE [LARGE SCALE GENOMIC DNA]</scope>
    <source>
        <strain evidence="1 2">DSM 2279</strain>
    </source>
</reference>
<dbReference type="PATRIC" id="fig|937775.9.peg.2780"/>
<organism evidence="1 2">
    <name type="scientific">Methanoplanus limicola DSM 2279</name>
    <dbReference type="NCBI Taxonomy" id="937775"/>
    <lineage>
        <taxon>Archaea</taxon>
        <taxon>Methanobacteriati</taxon>
        <taxon>Methanobacteriota</taxon>
        <taxon>Stenosarchaea group</taxon>
        <taxon>Methanomicrobia</taxon>
        <taxon>Methanomicrobiales</taxon>
        <taxon>Methanomicrobiaceae</taxon>
        <taxon>Methanoplanus</taxon>
    </lineage>
</organism>
<keyword evidence="2" id="KW-1185">Reference proteome</keyword>
<dbReference type="InParanoid" id="H1Z396"/>
<evidence type="ECO:0008006" key="3">
    <source>
        <dbReference type="Google" id="ProtNLM"/>
    </source>
</evidence>
<dbReference type="STRING" id="937775.Metlim_2464"/>
<dbReference type="EMBL" id="CM001436">
    <property type="protein sequence ID" value="EHQ36511.1"/>
    <property type="molecule type" value="Genomic_DNA"/>
</dbReference>